<evidence type="ECO:0000256" key="13">
    <source>
        <dbReference type="SAM" id="SignalP"/>
    </source>
</evidence>
<dbReference type="Gene3D" id="3.20.20.80">
    <property type="entry name" value="Glycosidases"/>
    <property type="match status" value="1"/>
</dbReference>
<dbReference type="EC" id="3.2.1.17" evidence="4 12"/>
<dbReference type="EMBL" id="CP020569">
    <property type="protein sequence ID" value="ARF53037.1"/>
    <property type="molecule type" value="Genomic_DNA"/>
</dbReference>
<evidence type="ECO:0000256" key="5">
    <source>
        <dbReference type="ARBA" id="ARBA00022525"/>
    </source>
</evidence>
<dbReference type="GO" id="GO:0016998">
    <property type="term" value="P:cell wall macromolecule catabolic process"/>
    <property type="evidence" value="ECO:0007669"/>
    <property type="project" value="InterPro"/>
</dbReference>
<keyword evidence="16" id="KW-1185">Reference proteome</keyword>
<dbReference type="GO" id="GO:0003796">
    <property type="term" value="F:lysozyme activity"/>
    <property type="evidence" value="ECO:0007669"/>
    <property type="project" value="UniProtKB-EC"/>
</dbReference>
<dbReference type="PANTHER" id="PTHR34135:SF2">
    <property type="entry name" value="LYSOZYME"/>
    <property type="match status" value="1"/>
</dbReference>
<keyword evidence="6" id="KW-0929">Antimicrobial</keyword>
<evidence type="ECO:0000256" key="11">
    <source>
        <dbReference type="ARBA" id="ARBA00055588"/>
    </source>
</evidence>
<comment type="function">
    <text evidence="11">This enzyme has both lysozyme (acetylmuramidase) and diacetylmuramidase activities.</text>
</comment>
<proteinExistence type="inferred from homology"/>
<dbReference type="PROSITE" id="PS00953">
    <property type="entry name" value="GLYCOSYL_HYDROL_F25_1"/>
    <property type="match status" value="1"/>
</dbReference>
<name>A0A1V0TJB9_9ACTN</name>
<dbReference type="InterPro" id="IPR002477">
    <property type="entry name" value="Peptidoglycan-bd-like"/>
</dbReference>
<evidence type="ECO:0000256" key="1">
    <source>
        <dbReference type="ARBA" id="ARBA00000632"/>
    </source>
</evidence>
<evidence type="ECO:0000256" key="9">
    <source>
        <dbReference type="ARBA" id="ARBA00023157"/>
    </source>
</evidence>
<dbReference type="GO" id="GO:0009253">
    <property type="term" value="P:peptidoglycan catabolic process"/>
    <property type="evidence" value="ECO:0007669"/>
    <property type="project" value="InterPro"/>
</dbReference>
<evidence type="ECO:0000256" key="2">
    <source>
        <dbReference type="ARBA" id="ARBA00004613"/>
    </source>
</evidence>
<dbReference type="AlphaFoldDB" id="A0A1V0TJB9"/>
<evidence type="ECO:0000256" key="6">
    <source>
        <dbReference type="ARBA" id="ARBA00022529"/>
    </source>
</evidence>
<gene>
    <name evidence="15" type="ORF">B1H19_01520</name>
</gene>
<dbReference type="PROSITE" id="PS51904">
    <property type="entry name" value="GLYCOSYL_HYDROL_F25_2"/>
    <property type="match status" value="1"/>
</dbReference>
<evidence type="ECO:0000256" key="7">
    <source>
        <dbReference type="ARBA" id="ARBA00022638"/>
    </source>
</evidence>
<evidence type="ECO:0000256" key="3">
    <source>
        <dbReference type="ARBA" id="ARBA00010646"/>
    </source>
</evidence>
<comment type="subcellular location">
    <subcellularLocation>
        <location evidence="2">Secreted</location>
    </subcellularLocation>
</comment>
<dbReference type="InterPro" id="IPR036365">
    <property type="entry name" value="PGBD-like_sf"/>
</dbReference>
<dbReference type="Gene3D" id="1.10.101.10">
    <property type="entry name" value="PGBD-like superfamily/PGBD"/>
    <property type="match status" value="2"/>
</dbReference>
<protein>
    <recommendedName>
        <fullName evidence="4 12">Lysozyme</fullName>
        <ecNumber evidence="4 12">3.2.1.17</ecNumber>
    </recommendedName>
</protein>
<dbReference type="KEGG" id="sgv:B1H19_01520"/>
<feature type="chain" id="PRO_5012934199" description="Lysozyme" evidence="13">
    <location>
        <begin position="42"/>
        <end position="401"/>
    </location>
</feature>
<reference evidence="15 16" key="1">
    <citation type="submission" date="2017-04" db="EMBL/GenBank/DDBJ databases">
        <title>Complete Genome Sequence of Streptomyces gilvosporeus F607, a Capable Producer of Natamycin.</title>
        <authorList>
            <person name="Zong G."/>
            <person name="Zhong C."/>
            <person name="Fu J."/>
            <person name="Qin R."/>
            <person name="Cao G."/>
        </authorList>
    </citation>
    <scope>NUCLEOTIDE SEQUENCE [LARGE SCALE GENOMIC DNA]</scope>
    <source>
        <strain evidence="15 16">F607</strain>
    </source>
</reference>
<accession>A0A1V0TJB9</accession>
<keyword evidence="8 12" id="KW-0378">Hydrolase</keyword>
<evidence type="ECO:0000259" key="14">
    <source>
        <dbReference type="Pfam" id="PF01471"/>
    </source>
</evidence>
<dbReference type="RefSeq" id="WP_083102468.1">
    <property type="nucleotide sequence ID" value="NZ_CP020569.1"/>
</dbReference>
<keyword evidence="9" id="KW-1015">Disulfide bond</keyword>
<dbReference type="InterPro" id="IPR008270">
    <property type="entry name" value="Glyco_hydro_25_AS"/>
</dbReference>
<evidence type="ECO:0000256" key="4">
    <source>
        <dbReference type="ARBA" id="ARBA00012732"/>
    </source>
</evidence>
<dbReference type="SUPFAM" id="SSF51445">
    <property type="entry name" value="(Trans)glycosidases"/>
    <property type="match status" value="1"/>
</dbReference>
<keyword evidence="10 12" id="KW-0326">Glycosidase</keyword>
<dbReference type="InterPro" id="IPR036366">
    <property type="entry name" value="PGBDSf"/>
</dbReference>
<keyword evidence="7" id="KW-0081">Bacteriolytic enzyme</keyword>
<dbReference type="OrthoDB" id="9815541at2"/>
<feature type="domain" description="Peptidoglycan binding-like" evidence="14">
    <location>
        <begin position="344"/>
        <end position="396"/>
    </location>
</feature>
<evidence type="ECO:0000256" key="12">
    <source>
        <dbReference type="RuleBase" id="RU361176"/>
    </source>
</evidence>
<dbReference type="InterPro" id="IPR018077">
    <property type="entry name" value="Glyco_hydro_fam25_subgr"/>
</dbReference>
<evidence type="ECO:0000256" key="10">
    <source>
        <dbReference type="ARBA" id="ARBA00023295"/>
    </source>
</evidence>
<feature type="signal peptide" evidence="13">
    <location>
        <begin position="1"/>
        <end position="41"/>
    </location>
</feature>
<dbReference type="SMART" id="SM00641">
    <property type="entry name" value="Glyco_25"/>
    <property type="match status" value="1"/>
</dbReference>
<dbReference type="SUPFAM" id="SSF47090">
    <property type="entry name" value="PGBD-like"/>
    <property type="match status" value="2"/>
</dbReference>
<comment type="similarity">
    <text evidence="3 12">Belongs to the glycosyl hydrolase 25 family.</text>
</comment>
<dbReference type="InterPro" id="IPR017853">
    <property type="entry name" value="GH"/>
</dbReference>
<evidence type="ECO:0000256" key="8">
    <source>
        <dbReference type="ARBA" id="ARBA00022801"/>
    </source>
</evidence>
<evidence type="ECO:0000313" key="15">
    <source>
        <dbReference type="EMBL" id="ARF53037.1"/>
    </source>
</evidence>
<dbReference type="GO" id="GO:0016052">
    <property type="term" value="P:carbohydrate catabolic process"/>
    <property type="evidence" value="ECO:0007669"/>
    <property type="project" value="TreeGrafter"/>
</dbReference>
<dbReference type="InterPro" id="IPR002053">
    <property type="entry name" value="Glyco_hydro_25"/>
</dbReference>
<evidence type="ECO:0000313" key="16">
    <source>
        <dbReference type="Proteomes" id="UP000192726"/>
    </source>
</evidence>
<dbReference type="FunFam" id="3.20.20.80:FF:000060">
    <property type="entry name" value="Lysozyme M1"/>
    <property type="match status" value="1"/>
</dbReference>
<dbReference type="Pfam" id="PF01183">
    <property type="entry name" value="Glyco_hydro_25"/>
    <property type="match status" value="1"/>
</dbReference>
<dbReference type="Proteomes" id="UP000192726">
    <property type="component" value="Chromosome"/>
</dbReference>
<dbReference type="GO" id="GO:0005576">
    <property type="term" value="C:extracellular region"/>
    <property type="evidence" value="ECO:0007669"/>
    <property type="project" value="UniProtKB-SubCell"/>
</dbReference>
<comment type="catalytic activity">
    <reaction evidence="1 12">
        <text>Hydrolysis of (1-&gt;4)-beta-linkages between N-acetylmuramic acid and N-acetyl-D-glucosamine residues in a peptidoglycan and between N-acetyl-D-glucosamine residues in chitodextrins.</text>
        <dbReference type="EC" id="3.2.1.17"/>
    </reaction>
</comment>
<dbReference type="STRING" id="553510.B1H19_01520"/>
<organism evidence="15 16">
    <name type="scientific">Streptomyces gilvosporeus</name>
    <dbReference type="NCBI Taxonomy" id="553510"/>
    <lineage>
        <taxon>Bacteria</taxon>
        <taxon>Bacillati</taxon>
        <taxon>Actinomycetota</taxon>
        <taxon>Actinomycetes</taxon>
        <taxon>Kitasatosporales</taxon>
        <taxon>Streptomycetaceae</taxon>
        <taxon>Streptomyces</taxon>
    </lineage>
</organism>
<keyword evidence="13" id="KW-0732">Signal</keyword>
<dbReference type="GO" id="GO:0042742">
    <property type="term" value="P:defense response to bacterium"/>
    <property type="evidence" value="ECO:0007669"/>
    <property type="project" value="UniProtKB-KW"/>
</dbReference>
<keyword evidence="5" id="KW-0964">Secreted</keyword>
<dbReference type="PANTHER" id="PTHR34135">
    <property type="entry name" value="LYSOZYME"/>
    <property type="match status" value="1"/>
</dbReference>
<dbReference type="Pfam" id="PF01471">
    <property type="entry name" value="PG_binding_1"/>
    <property type="match status" value="2"/>
</dbReference>
<dbReference type="GO" id="GO:0031640">
    <property type="term" value="P:killing of cells of another organism"/>
    <property type="evidence" value="ECO:0007669"/>
    <property type="project" value="UniProtKB-KW"/>
</dbReference>
<feature type="domain" description="Peptidoglycan binding-like" evidence="14">
    <location>
        <begin position="281"/>
        <end position="335"/>
    </location>
</feature>
<sequence>MRYPHARRGAVGRSGWRVRGAAVLAAGLAALCIDVHGVAHADTTAATGAAPSTGQVRGLDVSGHNPHIDWKATAAKGAAFAYVKATEGVSYTNSYFSQQYNGAAGAGLIRGAYHFARPDASGGRAQADYFLAHGGKWRRDGTTLPGALDIEAKSPSDTCWGLSRSAMTSWITAFVNEYHARTGRHPAIYTAAGWWATCTGNYRGFGKTAPLWIVNQSGTPTPLPAGWNTYTVWQTAAKGTFPGDQDVFNGSQKDLKTFALGDYTPPLPAPNWPLVQQGQTGRQVTTVQYLLGAHGASLTVDGRFGTGTRDAVISFQRAQGLTPDGLVGPATWQHLIATVRNGDTGAAVRAVQDELKAHGAAVTVDGRFGAGTRDAVITFQRSRGLTPDGVVGPNTWMNLVS</sequence>